<feature type="chain" id="PRO_5009444189" description="DUF3857 domain-containing protein" evidence="1">
    <location>
        <begin position="22"/>
        <end position="666"/>
    </location>
</feature>
<dbReference type="EMBL" id="CP017774">
    <property type="protein sequence ID" value="AOZ98668.1"/>
    <property type="molecule type" value="Genomic_DNA"/>
</dbReference>
<dbReference type="Proteomes" id="UP000178198">
    <property type="component" value="Chromosome"/>
</dbReference>
<keyword evidence="4" id="KW-1185">Reference proteome</keyword>
<sequence length="666" mass="76782">MKNRFLITILMLFLIAFNSNAQEFRLGKVSIEELKEKVHPKDSSAAAAILYKKGRTYFDYDFKKGFVANHEIQIRIKIYKKEGLDWANFEVPYYIGYQNISDETVSFSDGITYNIENGSIVKTKLNSEGTFKENVNENWKKATVTMPAVKVGSVIELKYTIKSENLTKFPVFQIQYSVPVNHVEYCSEIPEYFIYKQLLTGYVDVKSDSKLEQTSKNYDNEYRQTNSIIYQQIKSTFVADNVPQLVKESYVDNINNYKSSLQYELETTRYPNQPVKDYSQTWNGVAKTIYDDKNFGKELQERLYLLNDLKKIISNLGETVTDSDKLNVIFKFIQSKMNWNGEYGYYTEKGVKQAYLDQTGNVAEVNFNLINMLNLAGISAYPVLVSTREHGIPVFPNRTVFNYTIVAVEINGERILLDAVNKHTAPNILPLNVLNWNGRLVRQDGTSEEINLVPNKPSKQLYNLSVVVANNGNISGKYLVQKTDYEALIFREREADVKKENYLEKKENEFNGIEISDYTVENKSADLSKAVIEKFTFASNNHCEMIGGKMFINPLLFFTMEKNPFVQEKRKMPVYFGYPRQEKYNFNFEIPEGYQVESIPKAMRIATDDKMLVFSVNSLLSGNNIQISVAKEINTGMASADIYDGLKEFYQKMIEKQHEKIVLKKI</sequence>
<dbReference type="Gene3D" id="2.60.120.1130">
    <property type="match status" value="1"/>
</dbReference>
<dbReference type="Gene3D" id="2.60.40.3140">
    <property type="match status" value="1"/>
</dbReference>
<dbReference type="RefSeq" id="WP_071183917.1">
    <property type="nucleotide sequence ID" value="NZ_CP017774.1"/>
</dbReference>
<gene>
    <name evidence="3" type="ORF">BIW12_04030</name>
</gene>
<accession>A0A1D9P7V6</accession>
<evidence type="ECO:0000259" key="2">
    <source>
        <dbReference type="Pfam" id="PF12969"/>
    </source>
</evidence>
<feature type="signal peptide" evidence="1">
    <location>
        <begin position="1"/>
        <end position="21"/>
    </location>
</feature>
<proteinExistence type="predicted"/>
<dbReference type="AlphaFoldDB" id="A0A1D9P7V6"/>
<keyword evidence="1" id="KW-0732">Signal</keyword>
<dbReference type="STRING" id="1306519.BIW12_04030"/>
<evidence type="ECO:0000256" key="1">
    <source>
        <dbReference type="SAM" id="SignalP"/>
    </source>
</evidence>
<dbReference type="Pfam" id="PF12969">
    <property type="entry name" value="DUF3857"/>
    <property type="match status" value="1"/>
</dbReference>
<dbReference type="Gene3D" id="3.10.620.30">
    <property type="match status" value="1"/>
</dbReference>
<dbReference type="OrthoDB" id="98874at2"/>
<dbReference type="InterPro" id="IPR024618">
    <property type="entry name" value="DUF3857"/>
</dbReference>
<dbReference type="KEGG" id="fcm:BIW12_04030"/>
<organism evidence="3 4">
    <name type="scientific">Flavobacterium commune</name>
    <dbReference type="NCBI Taxonomy" id="1306519"/>
    <lineage>
        <taxon>Bacteria</taxon>
        <taxon>Pseudomonadati</taxon>
        <taxon>Bacteroidota</taxon>
        <taxon>Flavobacteriia</taxon>
        <taxon>Flavobacteriales</taxon>
        <taxon>Flavobacteriaceae</taxon>
        <taxon>Flavobacterium</taxon>
    </lineage>
</organism>
<evidence type="ECO:0000313" key="3">
    <source>
        <dbReference type="EMBL" id="AOZ98668.1"/>
    </source>
</evidence>
<name>A0A1D9P7V6_9FLAO</name>
<reference evidence="3 4" key="1">
    <citation type="submission" date="2016-10" db="EMBL/GenBank/DDBJ databases">
        <title>Complete Genome Sequence of Flavobacterium sp. PK15.</title>
        <authorList>
            <person name="Ekwe A."/>
            <person name="Kim S.B."/>
        </authorList>
    </citation>
    <scope>NUCLEOTIDE SEQUENCE [LARGE SCALE GENOMIC DNA]</scope>
    <source>
        <strain evidence="3 4">PK15</strain>
    </source>
</reference>
<protein>
    <recommendedName>
        <fullName evidence="2">DUF3857 domain-containing protein</fullName>
    </recommendedName>
</protein>
<feature type="domain" description="DUF3857" evidence="2">
    <location>
        <begin position="72"/>
        <end position="224"/>
    </location>
</feature>
<evidence type="ECO:0000313" key="4">
    <source>
        <dbReference type="Proteomes" id="UP000178198"/>
    </source>
</evidence>